<dbReference type="CDD" id="cd00093">
    <property type="entry name" value="HTH_XRE"/>
    <property type="match status" value="1"/>
</dbReference>
<protein>
    <submittedName>
        <fullName evidence="3">Helix-turn-helix transcriptional regulator</fullName>
    </submittedName>
</protein>
<evidence type="ECO:0000313" key="4">
    <source>
        <dbReference type="Proteomes" id="UP001304847"/>
    </source>
</evidence>
<dbReference type="Proteomes" id="UP001304847">
    <property type="component" value="Unassembled WGS sequence"/>
</dbReference>
<reference evidence="3" key="1">
    <citation type="submission" date="2021-01" db="EMBL/GenBank/DDBJ databases">
        <title>GES Beta-lactamases isolated from hospital effluents in Brazil.</title>
        <authorList>
            <person name="Conte D."/>
            <person name="Mesa D."/>
            <person name="Palmeiro J.K."/>
            <person name="Dalla-Costa L.M."/>
        </authorList>
    </citation>
    <scope>NUCLEOTIDE SEQUENCE [LARGE SCALE GENOMIC DNA]</scope>
    <source>
        <strain evidence="3">Aero21</strain>
        <plasmid evidence="3">p1</plasmid>
    </source>
</reference>
<keyword evidence="3" id="KW-0614">Plasmid</keyword>
<evidence type="ECO:0000313" key="3">
    <source>
        <dbReference type="EMBL" id="QQX12753.1"/>
    </source>
</evidence>
<dbReference type="EMBL" id="JAYGOJ010000006">
    <property type="protein sequence ID" value="MEA9434687.1"/>
    <property type="molecule type" value="Genomic_DNA"/>
</dbReference>
<dbReference type="PROSITE" id="PS50943">
    <property type="entry name" value="HTH_CROC1"/>
    <property type="match status" value="1"/>
</dbReference>
<gene>
    <name evidence="3" type="ORF">JC965_26895</name>
    <name evidence="2" type="ORF">VCX44_02375</name>
</gene>
<geneLocation type="plasmid" evidence="3">
    <name>p1</name>
</geneLocation>
<accession>A0A7U0LDY2</accession>
<dbReference type="EMBL" id="CP068231">
    <property type="protein sequence ID" value="QQX12753.1"/>
    <property type="molecule type" value="Genomic_DNA"/>
</dbReference>
<evidence type="ECO:0000259" key="1">
    <source>
        <dbReference type="PROSITE" id="PS50943"/>
    </source>
</evidence>
<dbReference type="InterPro" id="IPR001387">
    <property type="entry name" value="Cro/C1-type_HTH"/>
</dbReference>
<dbReference type="GO" id="GO:0003677">
    <property type="term" value="F:DNA binding"/>
    <property type="evidence" value="ECO:0007669"/>
    <property type="project" value="InterPro"/>
</dbReference>
<keyword evidence="4" id="KW-1185">Reference proteome</keyword>
<dbReference type="RefSeq" id="WP_202155005.1">
    <property type="nucleotide sequence ID" value="NZ_JAYGOJ010000006.1"/>
</dbReference>
<sequence length="599" mass="66945">MARKPTVNAEVRDNNDTQNVLTWHDFSLMRAYLATFDGIPLLSQETMAKRLGCTSTNTYSKWERGDQEPPSIVSRSMELLMYLSMYKAGEFVSEEACWKSFLNFKSITNRNSAMLHPRIGDVGSRLRTLMSCAYDCFAMNSGPASKHTVSAEGYHCQINGQRFIISPGFTKNGKLAGNTLELFSQVAAMVSREDYPNISSYENEGSHIAASVLERYREMGLHETKTVKTKYFEVKRSKDDMIVSFKAQLRTKMNEFLVDAAEHTRELDTTLMSVTELRDGLVNIIAKSPQGSVVDGVTKLGSHIFEITHAIGSNHRLKSRDFKIIEQTLCHLVGVEPSTIERPAPMLLRNAFGLSDADKRCIRTRYYSAAIEGRKMTITLDKPEYLVAINDFISDSMVDTNEKSVFAEYRILTGRASKLINGVDLEADPLQLTGSVVEVSDIISRRGVLRVNIANALERVLLGISRVNITHSQIAGAVIKRLNSEHLVARASQTPKVQRFLAEKLELETSCTAQNMATAEIRTLVADLMKERGIKPSDIPTFVADCRFFTFEQIGSRGIITFKDPGSVETINTALVLCRDEEIKRGEGRATQVNDDDDE</sequence>
<name>A0A7U0LDY2_AERCA</name>
<dbReference type="AlphaFoldDB" id="A0A7U0LDY2"/>
<evidence type="ECO:0000313" key="2">
    <source>
        <dbReference type="EMBL" id="MEA9434687.1"/>
    </source>
</evidence>
<organism evidence="3">
    <name type="scientific">Aeromonas caviae</name>
    <name type="common">Aeromonas punctata</name>
    <dbReference type="NCBI Taxonomy" id="648"/>
    <lineage>
        <taxon>Bacteria</taxon>
        <taxon>Pseudomonadati</taxon>
        <taxon>Pseudomonadota</taxon>
        <taxon>Gammaproteobacteria</taxon>
        <taxon>Aeromonadales</taxon>
        <taxon>Aeromonadaceae</taxon>
        <taxon>Aeromonas</taxon>
    </lineage>
</organism>
<dbReference type="InterPro" id="IPR010982">
    <property type="entry name" value="Lambda_DNA-bd_dom_sf"/>
</dbReference>
<reference evidence="2 4" key="2">
    <citation type="submission" date="2023-12" db="EMBL/GenBank/DDBJ databases">
        <title>Characterization of antibiotic resistance in Aeromonas spp. in hospital effluent.</title>
        <authorList>
            <person name="Negoseki B.R.S."/>
            <person name="Krul D."/>
            <person name="Siqueira A.C."/>
            <person name="Almeida M."/>
            <person name="Mesa D."/>
            <person name="Conte D."/>
            <person name="Dalla-Costa L.M."/>
        </authorList>
    </citation>
    <scope>NUCLEOTIDE SEQUENCE [LARGE SCALE GENOMIC DNA]</scope>
    <source>
        <strain evidence="2 4">36v</strain>
    </source>
</reference>
<feature type="domain" description="HTH cro/C1-type" evidence="1">
    <location>
        <begin position="42"/>
        <end position="69"/>
    </location>
</feature>
<dbReference type="Gene3D" id="1.10.260.40">
    <property type="entry name" value="lambda repressor-like DNA-binding domains"/>
    <property type="match status" value="1"/>
</dbReference>
<proteinExistence type="predicted"/>